<comment type="caution">
    <text evidence="2">The sequence shown here is derived from an EMBL/GenBank/DDBJ whole genome shotgun (WGS) entry which is preliminary data.</text>
</comment>
<evidence type="ECO:0000313" key="3">
    <source>
        <dbReference type="Proteomes" id="UP000270856"/>
    </source>
</evidence>
<dbReference type="Proteomes" id="UP000270856">
    <property type="component" value="Unassembled WGS sequence"/>
</dbReference>
<evidence type="ECO:0000313" key="2">
    <source>
        <dbReference type="EMBL" id="RPD91788.1"/>
    </source>
</evidence>
<dbReference type="PANTHER" id="PTHR30373:SF2">
    <property type="entry name" value="UPF0603 PROTEIN YGCG"/>
    <property type="match status" value="1"/>
</dbReference>
<name>A0A3N4N9Q6_9FLAO</name>
<sequence length="173" mass="19272">MKKIILVALVISICSCKVKTPVTTTETKTTLQSEIIPHEDNSFSFISDFSKVFTDNQKASLNLKLAKFEQKTTNEIAIFTLDSIVGDVVSNATYLANQIGVGKKDKDNGLLILLVKPMKKVSIATGKGTMLILTDSICKTIIDKQMIPEFKNENYYTGINNAVDEIIKRWSYE</sequence>
<proteinExistence type="predicted"/>
<gene>
    <name evidence="2" type="ORF">EGM88_14235</name>
</gene>
<reference evidence="2 3" key="1">
    <citation type="submission" date="2018-11" db="EMBL/GenBank/DDBJ databases">
        <title>Aureibaculum marinum gen. nov., sp. nov., a member of the family Flavobacteriaceae isolated from the Bohai Sea.</title>
        <authorList>
            <person name="Ji X."/>
        </authorList>
    </citation>
    <scope>NUCLEOTIDE SEQUENCE [LARGE SCALE GENOMIC DNA]</scope>
    <source>
        <strain evidence="2 3">BH-SD17</strain>
    </source>
</reference>
<dbReference type="OrthoDB" id="9810918at2"/>
<dbReference type="Pfam" id="PF04536">
    <property type="entry name" value="TPM_phosphatase"/>
    <property type="match status" value="1"/>
</dbReference>
<protein>
    <submittedName>
        <fullName evidence="2">TPM domain-containing protein</fullName>
    </submittedName>
</protein>
<keyword evidence="3" id="KW-1185">Reference proteome</keyword>
<dbReference type="PROSITE" id="PS51257">
    <property type="entry name" value="PROKAR_LIPOPROTEIN"/>
    <property type="match status" value="1"/>
</dbReference>
<dbReference type="InterPro" id="IPR007621">
    <property type="entry name" value="TPM_dom"/>
</dbReference>
<dbReference type="AlphaFoldDB" id="A0A3N4N9Q6"/>
<organism evidence="2 3">
    <name type="scientific">Aureibaculum marinum</name>
    <dbReference type="NCBI Taxonomy" id="2487930"/>
    <lineage>
        <taxon>Bacteria</taxon>
        <taxon>Pseudomonadati</taxon>
        <taxon>Bacteroidota</taxon>
        <taxon>Flavobacteriia</taxon>
        <taxon>Flavobacteriales</taxon>
        <taxon>Flavobacteriaceae</taxon>
        <taxon>Aureibaculum</taxon>
    </lineage>
</organism>
<dbReference type="Gene3D" id="3.10.310.50">
    <property type="match status" value="1"/>
</dbReference>
<dbReference type="RefSeq" id="WP_123899082.1">
    <property type="nucleotide sequence ID" value="NZ_RPFJ01000049.1"/>
</dbReference>
<evidence type="ECO:0000259" key="1">
    <source>
        <dbReference type="Pfam" id="PF04536"/>
    </source>
</evidence>
<dbReference type="PANTHER" id="PTHR30373">
    <property type="entry name" value="UPF0603 PROTEIN YGCG"/>
    <property type="match status" value="1"/>
</dbReference>
<feature type="domain" description="TPM" evidence="1">
    <location>
        <begin position="47"/>
        <end position="168"/>
    </location>
</feature>
<dbReference type="EMBL" id="RPFJ01000049">
    <property type="protein sequence ID" value="RPD91788.1"/>
    <property type="molecule type" value="Genomic_DNA"/>
</dbReference>
<accession>A0A3N4N9Q6</accession>